<organism evidence="11 12">
    <name type="scientific">Balneatrix alpica</name>
    <dbReference type="NCBI Taxonomy" id="75684"/>
    <lineage>
        <taxon>Bacteria</taxon>
        <taxon>Pseudomonadati</taxon>
        <taxon>Pseudomonadota</taxon>
        <taxon>Gammaproteobacteria</taxon>
        <taxon>Oceanospirillales</taxon>
        <taxon>Balneatrichaceae</taxon>
        <taxon>Balneatrix</taxon>
    </lineage>
</organism>
<dbReference type="InterPro" id="IPR055348">
    <property type="entry name" value="DctQ"/>
</dbReference>
<evidence type="ECO:0000256" key="9">
    <source>
        <dbReference type="RuleBase" id="RU369079"/>
    </source>
</evidence>
<evidence type="ECO:0000256" key="4">
    <source>
        <dbReference type="ARBA" id="ARBA00022519"/>
    </source>
</evidence>
<evidence type="ECO:0000256" key="2">
    <source>
        <dbReference type="ARBA" id="ARBA00022448"/>
    </source>
</evidence>
<name>A0ABV5ZFL0_9GAMM</name>
<evidence type="ECO:0000256" key="8">
    <source>
        <dbReference type="ARBA" id="ARBA00038436"/>
    </source>
</evidence>
<keyword evidence="7 9" id="KW-0472">Membrane</keyword>
<comment type="caution">
    <text evidence="11">The sequence shown here is derived from an EMBL/GenBank/DDBJ whole genome shotgun (WGS) entry which is preliminary data.</text>
</comment>
<proteinExistence type="inferred from homology"/>
<feature type="transmembrane region" description="Helical" evidence="9">
    <location>
        <begin position="55"/>
        <end position="70"/>
    </location>
</feature>
<comment type="function">
    <text evidence="9">Part of the tripartite ATP-independent periplasmic (TRAP) transport system.</text>
</comment>
<evidence type="ECO:0000256" key="6">
    <source>
        <dbReference type="ARBA" id="ARBA00022989"/>
    </source>
</evidence>
<evidence type="ECO:0000259" key="10">
    <source>
        <dbReference type="Pfam" id="PF04290"/>
    </source>
</evidence>
<keyword evidence="4 9" id="KW-0997">Cell inner membrane</keyword>
<feature type="transmembrane region" description="Helical" evidence="9">
    <location>
        <begin position="143"/>
        <end position="166"/>
    </location>
</feature>
<feature type="transmembrane region" description="Helical" evidence="9">
    <location>
        <begin position="14"/>
        <end position="35"/>
    </location>
</feature>
<comment type="subcellular location">
    <subcellularLocation>
        <location evidence="1 9">Cell inner membrane</location>
        <topology evidence="1 9">Multi-pass membrane protein</topology>
    </subcellularLocation>
</comment>
<protein>
    <recommendedName>
        <fullName evidence="9">TRAP transporter small permease protein</fullName>
    </recommendedName>
</protein>
<evidence type="ECO:0000313" key="12">
    <source>
        <dbReference type="Proteomes" id="UP001589628"/>
    </source>
</evidence>
<comment type="similarity">
    <text evidence="8 9">Belongs to the TRAP transporter small permease family.</text>
</comment>
<comment type="subunit">
    <text evidence="9">The complex comprises the extracytoplasmic solute receptor protein and the two transmembrane proteins.</text>
</comment>
<evidence type="ECO:0000256" key="5">
    <source>
        <dbReference type="ARBA" id="ARBA00022692"/>
    </source>
</evidence>
<evidence type="ECO:0000256" key="3">
    <source>
        <dbReference type="ARBA" id="ARBA00022475"/>
    </source>
</evidence>
<keyword evidence="12" id="KW-1185">Reference proteome</keyword>
<evidence type="ECO:0000256" key="7">
    <source>
        <dbReference type="ARBA" id="ARBA00023136"/>
    </source>
</evidence>
<gene>
    <name evidence="11" type="ORF">ACFFLH_16540</name>
</gene>
<dbReference type="Pfam" id="PF04290">
    <property type="entry name" value="DctQ"/>
    <property type="match status" value="1"/>
</dbReference>
<keyword evidence="6 9" id="KW-1133">Transmembrane helix</keyword>
<dbReference type="RefSeq" id="WP_051527668.1">
    <property type="nucleotide sequence ID" value="NZ_JAUESS010000016.1"/>
</dbReference>
<feature type="transmembrane region" description="Helical" evidence="9">
    <location>
        <begin position="91"/>
        <end position="114"/>
    </location>
</feature>
<keyword evidence="3" id="KW-1003">Cell membrane</keyword>
<dbReference type="PANTHER" id="PTHR35011">
    <property type="entry name" value="2,3-DIKETO-L-GULONATE TRAP TRANSPORTER SMALL PERMEASE PROTEIN YIAM"/>
    <property type="match status" value="1"/>
</dbReference>
<evidence type="ECO:0000313" key="11">
    <source>
        <dbReference type="EMBL" id="MFB9888025.1"/>
    </source>
</evidence>
<feature type="domain" description="Tripartite ATP-independent periplasmic transporters DctQ component" evidence="10">
    <location>
        <begin position="29"/>
        <end position="160"/>
    </location>
</feature>
<accession>A0ABV5ZFL0</accession>
<evidence type="ECO:0000256" key="1">
    <source>
        <dbReference type="ARBA" id="ARBA00004429"/>
    </source>
</evidence>
<dbReference type="InterPro" id="IPR007387">
    <property type="entry name" value="TRAP_DctQ"/>
</dbReference>
<sequence length="180" mass="19884">MHPLLRLEQGVNGLVKWLGWLSALLFLLMLLNVFYDVITRYLFNNVSIALQELEWHLHATVFLLGVPYALQAGGHVRVDLIYERLSDKAQAWIDIAGTLVLLLPFCLLVAWYGVDFAKEAYALGETSGDPGGLPARWVIKATIPLSFTLMAVAGVGLILSSLNVILGLRPKQKQAKESLS</sequence>
<keyword evidence="5 9" id="KW-0812">Transmembrane</keyword>
<keyword evidence="2 9" id="KW-0813">Transport</keyword>
<dbReference type="PANTHER" id="PTHR35011:SF4">
    <property type="entry name" value="SLL1102 PROTEIN"/>
    <property type="match status" value="1"/>
</dbReference>
<dbReference type="Proteomes" id="UP001589628">
    <property type="component" value="Unassembled WGS sequence"/>
</dbReference>
<dbReference type="EMBL" id="JBHLZN010000008">
    <property type="protein sequence ID" value="MFB9888025.1"/>
    <property type="molecule type" value="Genomic_DNA"/>
</dbReference>
<reference evidence="11 12" key="1">
    <citation type="submission" date="2024-09" db="EMBL/GenBank/DDBJ databases">
        <authorList>
            <person name="Sun Q."/>
            <person name="Mori K."/>
        </authorList>
    </citation>
    <scope>NUCLEOTIDE SEQUENCE [LARGE SCALE GENOMIC DNA]</scope>
    <source>
        <strain evidence="11 12">ATCC 51285</strain>
    </source>
</reference>